<evidence type="ECO:0000313" key="3">
    <source>
        <dbReference type="Proteomes" id="UP000245125"/>
    </source>
</evidence>
<keyword evidence="1" id="KW-0812">Transmembrane</keyword>
<evidence type="ECO:0000313" key="2">
    <source>
        <dbReference type="EMBL" id="SPQ01419.1"/>
    </source>
</evidence>
<sequence>MEPISDNKLEFEIGRFCLLIKSKLSRREFDAARDSAAELFRKEAEASFLRKTRTFKTYSRFLQRICLFLTGTAAALLVSMVLNIRPFLALKLEIIIVPIILLIVTVNVLLLRHYKRQALSLTERYERAKISFIEGIIHNTKDCTHRFEDADNILF</sequence>
<dbReference type="AlphaFoldDB" id="A0A2U3QJ67"/>
<keyword evidence="1" id="KW-0472">Membrane</keyword>
<organism evidence="2 3">
    <name type="scientific">Candidatus Sulfobium mesophilum</name>
    <dbReference type="NCBI Taxonomy" id="2016548"/>
    <lineage>
        <taxon>Bacteria</taxon>
        <taxon>Pseudomonadati</taxon>
        <taxon>Nitrospirota</taxon>
        <taxon>Nitrospiria</taxon>
        <taxon>Nitrospirales</taxon>
        <taxon>Nitrospiraceae</taxon>
        <taxon>Candidatus Sulfobium</taxon>
    </lineage>
</organism>
<feature type="transmembrane region" description="Helical" evidence="1">
    <location>
        <begin position="61"/>
        <end position="82"/>
    </location>
</feature>
<keyword evidence="3" id="KW-1185">Reference proteome</keyword>
<protein>
    <submittedName>
        <fullName evidence="2">Uncharacterized protein</fullName>
    </submittedName>
</protein>
<evidence type="ECO:0000256" key="1">
    <source>
        <dbReference type="SAM" id="Phobius"/>
    </source>
</evidence>
<name>A0A2U3QJ67_9BACT</name>
<keyword evidence="1" id="KW-1133">Transmembrane helix</keyword>
<dbReference type="EMBL" id="OUUY01000102">
    <property type="protein sequence ID" value="SPQ01419.1"/>
    <property type="molecule type" value="Genomic_DNA"/>
</dbReference>
<proteinExistence type="predicted"/>
<accession>A0A2U3QJ67</accession>
<feature type="transmembrane region" description="Helical" evidence="1">
    <location>
        <begin position="88"/>
        <end position="111"/>
    </location>
</feature>
<dbReference type="Proteomes" id="UP000245125">
    <property type="component" value="Unassembled WGS sequence"/>
</dbReference>
<gene>
    <name evidence="2" type="ORF">NBG4_540003</name>
</gene>
<reference evidence="3" key="1">
    <citation type="submission" date="2018-03" db="EMBL/GenBank/DDBJ databases">
        <authorList>
            <person name="Zecchin S."/>
        </authorList>
    </citation>
    <scope>NUCLEOTIDE SEQUENCE [LARGE SCALE GENOMIC DNA]</scope>
</reference>